<dbReference type="GO" id="GO:0005634">
    <property type="term" value="C:nucleus"/>
    <property type="evidence" value="ECO:0007669"/>
    <property type="project" value="TreeGrafter"/>
</dbReference>
<evidence type="ECO:0000256" key="1">
    <source>
        <dbReference type="ARBA" id="ARBA00022737"/>
    </source>
</evidence>
<comment type="caution">
    <text evidence="3">The sequence shown here is derived from an EMBL/GenBank/DDBJ whole genome shotgun (WGS) entry which is preliminary data.</text>
</comment>
<evidence type="ECO:0000313" key="3">
    <source>
        <dbReference type="EMBL" id="OTF72916.1"/>
    </source>
</evidence>
<accession>A0A1Y3AZT2</accession>
<dbReference type="GO" id="GO:0034515">
    <property type="term" value="C:proteasome storage granule"/>
    <property type="evidence" value="ECO:0007669"/>
    <property type="project" value="TreeGrafter"/>
</dbReference>
<dbReference type="InterPro" id="IPR011989">
    <property type="entry name" value="ARM-like"/>
</dbReference>
<feature type="non-terminal residue" evidence="3">
    <location>
        <position position="387"/>
    </location>
</feature>
<keyword evidence="4" id="KW-1185">Reference proteome</keyword>
<dbReference type="GO" id="GO:0008540">
    <property type="term" value="C:proteasome regulatory particle, base subcomplex"/>
    <property type="evidence" value="ECO:0007669"/>
    <property type="project" value="TreeGrafter"/>
</dbReference>
<dbReference type="OrthoDB" id="10252509at2759"/>
<protein>
    <recommendedName>
        <fullName evidence="2">RPN1 N-terminal domain-containing protein</fullName>
    </recommendedName>
</protein>
<dbReference type="PANTHER" id="PTHR10943:SF1">
    <property type="entry name" value="26S PROTEASOME NON-ATPASE REGULATORY SUBUNIT 2"/>
    <property type="match status" value="1"/>
</dbReference>
<dbReference type="EMBL" id="MUJZ01054056">
    <property type="protein sequence ID" value="OTF72916.1"/>
    <property type="molecule type" value="Genomic_DNA"/>
</dbReference>
<reference evidence="3 4" key="1">
    <citation type="submission" date="2017-03" db="EMBL/GenBank/DDBJ databases">
        <title>Genome Survey of Euroglyphus maynei.</title>
        <authorList>
            <person name="Arlian L.G."/>
            <person name="Morgan M.S."/>
            <person name="Rider S.D."/>
        </authorList>
    </citation>
    <scope>NUCLEOTIDE SEQUENCE [LARGE SCALE GENOMIC DNA]</scope>
    <source>
        <strain evidence="3">Arlian Lab</strain>
        <tissue evidence="3">Whole body</tissue>
    </source>
</reference>
<gene>
    <name evidence="3" type="ORF">BLA29_004597</name>
</gene>
<dbReference type="AlphaFoldDB" id="A0A1Y3AZT2"/>
<evidence type="ECO:0000259" key="2">
    <source>
        <dbReference type="Pfam" id="PF17781"/>
    </source>
</evidence>
<dbReference type="Gene3D" id="1.25.10.10">
    <property type="entry name" value="Leucine-rich Repeat Variant"/>
    <property type="match status" value="1"/>
</dbReference>
<evidence type="ECO:0000313" key="4">
    <source>
        <dbReference type="Proteomes" id="UP000194236"/>
    </source>
</evidence>
<dbReference type="GO" id="GO:0043161">
    <property type="term" value="P:proteasome-mediated ubiquitin-dependent protein catabolic process"/>
    <property type="evidence" value="ECO:0007669"/>
    <property type="project" value="TreeGrafter"/>
</dbReference>
<dbReference type="Pfam" id="PF17781">
    <property type="entry name" value="RPN1_RPN2_N"/>
    <property type="match status" value="1"/>
</dbReference>
<sequence>MLFDGDLKRIYDCKRNDRVKQILADIISYTCSGNSTEMKGQIVKYYMLGTKNLITRYGMSYVRNLAKDLIELWKNSSNDDRKTLLNLIRECSVYFIRQNAEIEACDLLLEVEQLTMLETIIHGQKDLCEKICQYLIASSLYIDETESQNILYTAFSLYLDHRLYIEALFVAILMQNKAIIVKIFLLCPNSLLRRQMALILARHNISFIDDDEFSNRLRNSIADDQLLLDALSNHRLSQEFLLVAKQLDLLQPKAPHEIIPKGTKIERRRNRRLKGQQLLPTYNKQSVLGTSFMNCFINAAFGTDKLIFGGADWINRHKDLYRMTATATMGILCLWDTQNGLLKVDRFLRNRDENIKAGALMAFGLINTTIKSEYQPAYKLLKDYITN</sequence>
<feature type="domain" description="RPN1 N-terminal" evidence="2">
    <location>
        <begin position="6"/>
        <end position="258"/>
    </location>
</feature>
<organism evidence="3 4">
    <name type="scientific">Euroglyphus maynei</name>
    <name type="common">Mayne's house dust mite</name>
    <dbReference type="NCBI Taxonomy" id="6958"/>
    <lineage>
        <taxon>Eukaryota</taxon>
        <taxon>Metazoa</taxon>
        <taxon>Ecdysozoa</taxon>
        <taxon>Arthropoda</taxon>
        <taxon>Chelicerata</taxon>
        <taxon>Arachnida</taxon>
        <taxon>Acari</taxon>
        <taxon>Acariformes</taxon>
        <taxon>Sarcoptiformes</taxon>
        <taxon>Astigmata</taxon>
        <taxon>Psoroptidia</taxon>
        <taxon>Analgoidea</taxon>
        <taxon>Pyroglyphidae</taxon>
        <taxon>Pyroglyphinae</taxon>
        <taxon>Euroglyphus</taxon>
    </lineage>
</organism>
<name>A0A1Y3AZT2_EURMA</name>
<dbReference type="Proteomes" id="UP000194236">
    <property type="component" value="Unassembled WGS sequence"/>
</dbReference>
<proteinExistence type="predicted"/>
<dbReference type="InterPro" id="IPR040892">
    <property type="entry name" value="RPN1_N"/>
</dbReference>
<keyword evidence="1" id="KW-0677">Repeat</keyword>
<dbReference type="PANTHER" id="PTHR10943">
    <property type="entry name" value="26S PROTEASOME NON-ATPASE REGULATORY SUBUNIT"/>
    <property type="match status" value="1"/>
</dbReference>